<keyword evidence="4" id="KW-0472">Membrane</keyword>
<evidence type="ECO:0000256" key="2">
    <source>
        <dbReference type="ARBA" id="ARBA00022676"/>
    </source>
</evidence>
<accession>A0AA97HRL5</accession>
<dbReference type="CDD" id="cd06423">
    <property type="entry name" value="CESA_like"/>
    <property type="match status" value="1"/>
</dbReference>
<evidence type="ECO:0000313" key="6">
    <source>
        <dbReference type="Proteomes" id="UP001302486"/>
    </source>
</evidence>
<dbReference type="Proteomes" id="UP001302486">
    <property type="component" value="Chromosome"/>
</dbReference>
<dbReference type="GO" id="GO:0016757">
    <property type="term" value="F:glycosyltransferase activity"/>
    <property type="evidence" value="ECO:0007669"/>
    <property type="project" value="UniProtKB-KW"/>
</dbReference>
<organism evidence="5 6">
    <name type="scientific">Hwangdonia lutea</name>
    <dbReference type="NCBI Taxonomy" id="3075823"/>
    <lineage>
        <taxon>Bacteria</taxon>
        <taxon>Pseudomonadati</taxon>
        <taxon>Bacteroidota</taxon>
        <taxon>Flavobacteriia</taxon>
        <taxon>Flavobacteriales</taxon>
        <taxon>Flavobacteriaceae</taxon>
        <taxon>Hwangdonia</taxon>
    </lineage>
</organism>
<keyword evidence="4" id="KW-1133">Transmembrane helix</keyword>
<keyword evidence="6" id="KW-1185">Reference proteome</keyword>
<feature type="transmembrane region" description="Helical" evidence="4">
    <location>
        <begin position="12"/>
        <end position="37"/>
    </location>
</feature>
<keyword evidence="3 5" id="KW-0808">Transferase</keyword>
<evidence type="ECO:0000256" key="1">
    <source>
        <dbReference type="ARBA" id="ARBA00006739"/>
    </source>
</evidence>
<dbReference type="InterPro" id="IPR029044">
    <property type="entry name" value="Nucleotide-diphossugar_trans"/>
</dbReference>
<feature type="transmembrane region" description="Helical" evidence="4">
    <location>
        <begin position="367"/>
        <end position="385"/>
    </location>
</feature>
<dbReference type="EC" id="2.4.-.-" evidence="5"/>
<gene>
    <name evidence="5" type="ORF">RNZ46_05660</name>
</gene>
<feature type="transmembrane region" description="Helical" evidence="4">
    <location>
        <begin position="433"/>
        <end position="451"/>
    </location>
</feature>
<reference evidence="6" key="1">
    <citation type="submission" date="2024-06" db="EMBL/GenBank/DDBJ databases">
        <title>Hwangdonia haimaensis gen. nov., sp. nov., a member of the family Flavobacteriaceae isolated from the haima cold seep.</title>
        <authorList>
            <person name="Li J."/>
        </authorList>
    </citation>
    <scope>NUCLEOTIDE SEQUENCE [LARGE SCALE GENOMIC DNA]</scope>
    <source>
        <strain evidence="6">SCSIO 19198</strain>
    </source>
</reference>
<keyword evidence="2 5" id="KW-0328">Glycosyltransferase</keyword>
<keyword evidence="4" id="KW-0812">Transmembrane</keyword>
<dbReference type="KEGG" id="hws:RNZ46_05660"/>
<name>A0AA97HRL5_9FLAO</name>
<dbReference type="AlphaFoldDB" id="A0AA97HRL5"/>
<dbReference type="RefSeq" id="WP_316984408.1">
    <property type="nucleotide sequence ID" value="NZ_CP136521.1"/>
</dbReference>
<comment type="similarity">
    <text evidence="1">Belongs to the glycosyltransferase 2 family.</text>
</comment>
<dbReference type="Gene3D" id="3.90.550.10">
    <property type="entry name" value="Spore Coat Polysaccharide Biosynthesis Protein SpsA, Chain A"/>
    <property type="match status" value="1"/>
</dbReference>
<dbReference type="EMBL" id="CP136521">
    <property type="protein sequence ID" value="WOD44747.1"/>
    <property type="molecule type" value="Genomic_DNA"/>
</dbReference>
<evidence type="ECO:0000256" key="3">
    <source>
        <dbReference type="ARBA" id="ARBA00022679"/>
    </source>
</evidence>
<protein>
    <submittedName>
        <fullName evidence="5">Glycosyltransferase</fullName>
        <ecNumber evidence="5">2.4.-.-</ecNumber>
    </submittedName>
</protein>
<feature type="transmembrane region" description="Helical" evidence="4">
    <location>
        <begin position="392"/>
        <end position="413"/>
    </location>
</feature>
<dbReference type="PANTHER" id="PTHR43630">
    <property type="entry name" value="POLY-BETA-1,6-N-ACETYL-D-GLUCOSAMINE SYNTHASE"/>
    <property type="match status" value="1"/>
</dbReference>
<evidence type="ECO:0000256" key="4">
    <source>
        <dbReference type="SAM" id="Phobius"/>
    </source>
</evidence>
<dbReference type="SUPFAM" id="SSF53448">
    <property type="entry name" value="Nucleotide-diphospho-sugar transferases"/>
    <property type="match status" value="1"/>
</dbReference>
<evidence type="ECO:0000313" key="5">
    <source>
        <dbReference type="EMBL" id="WOD44747.1"/>
    </source>
</evidence>
<dbReference type="PANTHER" id="PTHR43630:SF1">
    <property type="entry name" value="POLY-BETA-1,6-N-ACETYL-D-GLUCOSAMINE SYNTHASE"/>
    <property type="match status" value="1"/>
</dbReference>
<sequence>MDSTTAQIIIQIFHYLFFAFAFLAIVSYIILSIISAIETTQYLKKKSFINYKDILSSSISPSISIIAPAYNESLNVVENVRSLLSNHYANYDVIIVNDGSTDDSLEKLIAAYDLEKVEFLINERLQTKPLRAGVFKSKNPAFEKLIVVDKENGGKADALNMGLNISNSKYVACIDVDCLLLEDALQKMIKPFLEETETTVIASGGVIRIANSCTISGGKLLDVNLPKNLLVQSQILEYIRSFLLGRMAWSRLNGLLVISGAFGIFDKKIAIEVGGYDTNTVGEDMEIVVRMRRYMEESNKKYKVSYIPDPLCWTEAPDNYKDFISQRNRWTRGTIETMRKHRKIAFNPKYGSFGMISYPYWLIFERLAPIIEVVGLIYFTVLLFLNAVRWEFALSFFLLAYLFSVLLSILALYSEELSFHQYKKKGMGIKLVLLSAIEPFILHPFVLYAAVRGNIDYYFNKNKKWGKMTRKGLSSTKPNPDKILN</sequence>
<proteinExistence type="inferred from homology"/>
<dbReference type="Pfam" id="PF13641">
    <property type="entry name" value="Glyco_tranf_2_3"/>
    <property type="match status" value="1"/>
</dbReference>